<name>A0A432Y863_9GAMM</name>
<organism evidence="4 5">
    <name type="scientific">Idiomarina fontislapidosi</name>
    <dbReference type="NCBI Taxonomy" id="263723"/>
    <lineage>
        <taxon>Bacteria</taxon>
        <taxon>Pseudomonadati</taxon>
        <taxon>Pseudomonadota</taxon>
        <taxon>Gammaproteobacteria</taxon>
        <taxon>Alteromonadales</taxon>
        <taxon>Idiomarinaceae</taxon>
        <taxon>Idiomarina</taxon>
    </lineage>
</organism>
<dbReference type="Proteomes" id="UP000287330">
    <property type="component" value="Unassembled WGS sequence"/>
</dbReference>
<keyword evidence="1" id="KW-0547">Nucleotide-binding</keyword>
<evidence type="ECO:0000256" key="2">
    <source>
        <dbReference type="ARBA" id="ARBA00022840"/>
    </source>
</evidence>
<dbReference type="InterPro" id="IPR002575">
    <property type="entry name" value="Aminoglycoside_PTrfase"/>
</dbReference>
<reference evidence="5" key="1">
    <citation type="journal article" date="2018" name="Front. Microbiol.">
        <title>Genome-Based Analysis Reveals the Taxonomy and Diversity of the Family Idiomarinaceae.</title>
        <authorList>
            <person name="Liu Y."/>
            <person name="Lai Q."/>
            <person name="Shao Z."/>
        </authorList>
    </citation>
    <scope>NUCLEOTIDE SEQUENCE [LARGE SCALE GENOMIC DNA]</scope>
    <source>
        <strain evidence="5">F23</strain>
    </source>
</reference>
<dbReference type="PANTHER" id="PTHR33540">
    <property type="entry name" value="TRNA THREONYLCARBAMOYLADENOSINE BIOSYNTHESIS PROTEIN TSAE"/>
    <property type="match status" value="1"/>
</dbReference>
<evidence type="ECO:0000259" key="3">
    <source>
        <dbReference type="Pfam" id="PF01636"/>
    </source>
</evidence>
<dbReference type="GO" id="GO:0004674">
    <property type="term" value="F:protein serine/threonine kinase activity"/>
    <property type="evidence" value="ECO:0007669"/>
    <property type="project" value="UniProtKB-KW"/>
</dbReference>
<sequence length="332" mass="38108">MEDSREIGLAAWCEAQTGHPQAQLEVVSGDASFRRYFRASDGQRSLIAVDCPPDKEDMRPFLLVADAYQAVDIPVPMVLNVDLKQGYMLQTDFGHTVLLSKLQERNVRQYYQQALSILPRVMQVTETAEGALPPFDRALLDRELALFKDWLLMQHIDIDWTDEDDDIWQHFCELMVSNAFEQPQVGVHRDYHSRNLMVTPQGLGVIDFQDAVIGPMTYDAVSLLRDCYIEWSDELVTELAQQLRADLQATGQLASAVTAEQWQHWFDWMGLQRHTKAAGIFARLAHRDDKTGYLKDVPRTLGYLSNVSAKYPQLSDYHHWLTQRVIPAWERA</sequence>
<dbReference type="PANTHER" id="PTHR33540:SF1">
    <property type="entry name" value="N-ACETYLMURAMATE_N-ACETYLGLUCOSAMINE KINASE"/>
    <property type="match status" value="1"/>
</dbReference>
<dbReference type="GO" id="GO:0005524">
    <property type="term" value="F:ATP binding"/>
    <property type="evidence" value="ECO:0007669"/>
    <property type="project" value="UniProtKB-KW"/>
</dbReference>
<dbReference type="SUPFAM" id="SSF56112">
    <property type="entry name" value="Protein kinase-like (PK-like)"/>
    <property type="match status" value="1"/>
</dbReference>
<dbReference type="Gene3D" id="3.30.200.20">
    <property type="entry name" value="Phosphorylase Kinase, domain 1"/>
    <property type="match status" value="1"/>
</dbReference>
<keyword evidence="4" id="KW-0418">Kinase</keyword>
<evidence type="ECO:0000313" key="5">
    <source>
        <dbReference type="Proteomes" id="UP000287330"/>
    </source>
</evidence>
<dbReference type="RefSeq" id="WP_110573771.1">
    <property type="nucleotide sequence ID" value="NZ_PIPV01000003.1"/>
</dbReference>
<keyword evidence="4" id="KW-0723">Serine/threonine-protein kinase</keyword>
<protein>
    <submittedName>
        <fullName evidence="4">Serine/threonine protein kinase</fullName>
    </submittedName>
</protein>
<proteinExistence type="predicted"/>
<evidence type="ECO:0000313" key="4">
    <source>
        <dbReference type="EMBL" id="RUO57159.1"/>
    </source>
</evidence>
<dbReference type="InterPro" id="IPR011009">
    <property type="entry name" value="Kinase-like_dom_sf"/>
</dbReference>
<dbReference type="AlphaFoldDB" id="A0A432Y863"/>
<keyword evidence="4" id="KW-0808">Transferase</keyword>
<dbReference type="Pfam" id="PF01636">
    <property type="entry name" value="APH"/>
    <property type="match status" value="1"/>
</dbReference>
<dbReference type="Gene3D" id="3.90.1200.10">
    <property type="match status" value="1"/>
</dbReference>
<gene>
    <name evidence="4" type="ORF">CWE25_05665</name>
</gene>
<comment type="caution">
    <text evidence="4">The sequence shown here is derived from an EMBL/GenBank/DDBJ whole genome shotgun (WGS) entry which is preliminary data.</text>
</comment>
<feature type="domain" description="Aminoglycoside phosphotransferase" evidence="3">
    <location>
        <begin position="24"/>
        <end position="247"/>
    </location>
</feature>
<keyword evidence="5" id="KW-1185">Reference proteome</keyword>
<dbReference type="EMBL" id="PIPV01000003">
    <property type="protein sequence ID" value="RUO57159.1"/>
    <property type="molecule type" value="Genomic_DNA"/>
</dbReference>
<accession>A0A432Y863</accession>
<dbReference type="OrthoDB" id="9809275at2"/>
<keyword evidence="2" id="KW-0067">ATP-binding</keyword>
<evidence type="ECO:0000256" key="1">
    <source>
        <dbReference type="ARBA" id="ARBA00022741"/>
    </source>
</evidence>